<sequence length="78" mass="8833">MNYTRESTMKISVPEEIVKEAAAVVKMTEPDSNNSFQKVLNAGEAFKEAGLEPIYLLNQEDMSIQVITKETFDIKKLH</sequence>
<proteinExistence type="predicted"/>
<dbReference type="EMBL" id="LR796734">
    <property type="protein sequence ID" value="CAB4162506.1"/>
    <property type="molecule type" value="Genomic_DNA"/>
</dbReference>
<evidence type="ECO:0000313" key="1">
    <source>
        <dbReference type="EMBL" id="CAB4162506.1"/>
    </source>
</evidence>
<organism evidence="1">
    <name type="scientific">uncultured Caudovirales phage</name>
    <dbReference type="NCBI Taxonomy" id="2100421"/>
    <lineage>
        <taxon>Viruses</taxon>
        <taxon>Duplodnaviria</taxon>
        <taxon>Heunggongvirae</taxon>
        <taxon>Uroviricota</taxon>
        <taxon>Caudoviricetes</taxon>
        <taxon>Peduoviridae</taxon>
        <taxon>Maltschvirus</taxon>
        <taxon>Maltschvirus maltsch</taxon>
    </lineage>
</organism>
<protein>
    <submittedName>
        <fullName evidence="1">Uncharacterized protein</fullName>
    </submittedName>
</protein>
<gene>
    <name evidence="1" type="ORF">UFOVP787_50</name>
</gene>
<reference evidence="1" key="1">
    <citation type="submission" date="2020-04" db="EMBL/GenBank/DDBJ databases">
        <authorList>
            <person name="Chiriac C."/>
            <person name="Salcher M."/>
            <person name="Ghai R."/>
            <person name="Kavagutti S V."/>
        </authorList>
    </citation>
    <scope>NUCLEOTIDE SEQUENCE</scope>
</reference>
<accession>A0A6J5NXV2</accession>
<name>A0A6J5NXV2_9CAUD</name>